<dbReference type="Proteomes" id="UP001057402">
    <property type="component" value="Chromosome 7"/>
</dbReference>
<sequence>MGGNDQGRNAASLLSEANSRRDCSQRLAPPESSSSDTSSGHDARCRRERENVADDTQVSPRGESSLSIIRPNEATEEIPPVQVMERTDEPGSPAPYKFPSSVFARKASPNPGEWSTASNESLFSIHMGDTGFDDTNHLDDSGEPVSPDADRFPSKKPTPVVVEARSPQLYNNRESGHSPWEGPDASPSPSSRPSNASGASTKSFTFPILTGDDGGSSKKPELPQSARPQASFEKTQPEMFSPRVEVPQDPKSGQEMQQPKIHVSTGGGGWFSCFRSRRYCCGRNCS</sequence>
<accession>A0ACB9NXJ1</accession>
<name>A0ACB9NXJ1_9MYRT</name>
<reference evidence="2" key="1">
    <citation type="journal article" date="2023" name="Front. Plant Sci.">
        <title>Chromosomal-level genome assembly of Melastoma candidum provides insights into trichome evolution.</title>
        <authorList>
            <person name="Zhong Y."/>
            <person name="Wu W."/>
            <person name="Sun C."/>
            <person name="Zou P."/>
            <person name="Liu Y."/>
            <person name="Dai S."/>
            <person name="Zhou R."/>
        </authorList>
    </citation>
    <scope>NUCLEOTIDE SEQUENCE [LARGE SCALE GENOMIC DNA]</scope>
</reference>
<keyword evidence="2" id="KW-1185">Reference proteome</keyword>
<organism evidence="1 2">
    <name type="scientific">Melastoma candidum</name>
    <dbReference type="NCBI Taxonomy" id="119954"/>
    <lineage>
        <taxon>Eukaryota</taxon>
        <taxon>Viridiplantae</taxon>
        <taxon>Streptophyta</taxon>
        <taxon>Embryophyta</taxon>
        <taxon>Tracheophyta</taxon>
        <taxon>Spermatophyta</taxon>
        <taxon>Magnoliopsida</taxon>
        <taxon>eudicotyledons</taxon>
        <taxon>Gunneridae</taxon>
        <taxon>Pentapetalae</taxon>
        <taxon>rosids</taxon>
        <taxon>malvids</taxon>
        <taxon>Myrtales</taxon>
        <taxon>Melastomataceae</taxon>
        <taxon>Melastomatoideae</taxon>
        <taxon>Melastomateae</taxon>
        <taxon>Melastoma</taxon>
    </lineage>
</organism>
<proteinExistence type="predicted"/>
<comment type="caution">
    <text evidence="1">The sequence shown here is derived from an EMBL/GenBank/DDBJ whole genome shotgun (WGS) entry which is preliminary data.</text>
</comment>
<evidence type="ECO:0000313" key="2">
    <source>
        <dbReference type="Proteomes" id="UP001057402"/>
    </source>
</evidence>
<evidence type="ECO:0000313" key="1">
    <source>
        <dbReference type="EMBL" id="KAI4340149.1"/>
    </source>
</evidence>
<dbReference type="EMBL" id="CM042886">
    <property type="protein sequence ID" value="KAI4340149.1"/>
    <property type="molecule type" value="Genomic_DNA"/>
</dbReference>
<protein>
    <submittedName>
        <fullName evidence="1">Uncharacterized protein</fullName>
    </submittedName>
</protein>
<gene>
    <name evidence="1" type="ORF">MLD38_025014</name>
</gene>